<comment type="caution">
    <text evidence="2">The sequence shown here is derived from an EMBL/GenBank/DDBJ whole genome shotgun (WGS) entry which is preliminary data.</text>
</comment>
<dbReference type="RefSeq" id="WP_037375694.1">
    <property type="nucleotide sequence ID" value="NZ_CBDUFW010000006.1"/>
</dbReference>
<evidence type="ECO:0000313" key="3">
    <source>
        <dbReference type="Proteomes" id="UP000235015"/>
    </source>
</evidence>
<dbReference type="Proteomes" id="UP000235015">
    <property type="component" value="Unassembled WGS sequence"/>
</dbReference>
<dbReference type="Gene3D" id="1.20.5.340">
    <property type="match status" value="1"/>
</dbReference>
<sequence length="189" mass="20695">MKTQQTLVILATLLLTGCVTTDDPREGGFFGGVHGISSGSYERRAQEREENLAKVRAMQKELEAETESLDAQKHQRQLVLEQEQSKLATLNRDVKALEARLMTLGKEQGASDKRVADLQRRLDVLKGQLSKQQTSLDALEGGGTGGADALEGTGTGALGDTRRQQLEAQRLELQKEYDSLLSLTLMLAE</sequence>
<dbReference type="AlphaFoldDB" id="A0A2N6CYG1"/>
<feature type="region of interest" description="Disordered" evidence="1">
    <location>
        <begin position="133"/>
        <end position="159"/>
    </location>
</feature>
<reference evidence="2 3" key="1">
    <citation type="submission" date="2017-11" db="EMBL/GenBank/DDBJ databases">
        <title>Genome-resolved metagenomics identifies genetic mobility, metabolic interactions, and unexpected diversity in perchlorate-reducing communities.</title>
        <authorList>
            <person name="Barnum T.P."/>
            <person name="Figueroa I.A."/>
            <person name="Carlstrom C.I."/>
            <person name="Lucas L.N."/>
            <person name="Engelbrektson A.L."/>
            <person name="Coates J.D."/>
        </authorList>
    </citation>
    <scope>NUCLEOTIDE SEQUENCE [LARGE SCALE GENOMIC DNA]</scope>
    <source>
        <strain evidence="2">BM301</strain>
    </source>
</reference>
<accession>A0A2N6CYG1</accession>
<protein>
    <recommendedName>
        <fullName evidence="4">Lipoprotein</fullName>
    </recommendedName>
</protein>
<evidence type="ECO:0000256" key="1">
    <source>
        <dbReference type="SAM" id="MobiDB-lite"/>
    </source>
</evidence>
<dbReference type="EMBL" id="PKUN01000005">
    <property type="protein sequence ID" value="PLX62371.1"/>
    <property type="molecule type" value="Genomic_DNA"/>
</dbReference>
<gene>
    <name evidence="2" type="ORF">C0630_05830</name>
</gene>
<proteinExistence type="predicted"/>
<dbReference type="STRING" id="1111735.GCA_000428045_02319"/>
<evidence type="ECO:0008006" key="4">
    <source>
        <dbReference type="Google" id="ProtNLM"/>
    </source>
</evidence>
<dbReference type="PROSITE" id="PS51257">
    <property type="entry name" value="PROKAR_LIPOPROTEIN"/>
    <property type="match status" value="1"/>
</dbReference>
<organism evidence="2 3">
    <name type="scientific">Sedimenticola selenatireducens</name>
    <dbReference type="NCBI Taxonomy" id="191960"/>
    <lineage>
        <taxon>Bacteria</taxon>
        <taxon>Pseudomonadati</taxon>
        <taxon>Pseudomonadota</taxon>
        <taxon>Gammaproteobacteria</taxon>
        <taxon>Chromatiales</taxon>
        <taxon>Sedimenticolaceae</taxon>
        <taxon>Sedimenticola</taxon>
    </lineage>
</organism>
<evidence type="ECO:0000313" key="2">
    <source>
        <dbReference type="EMBL" id="PLX62371.1"/>
    </source>
</evidence>
<name>A0A2N6CYG1_9GAMM</name>